<dbReference type="Pfam" id="PF00892">
    <property type="entry name" value="EamA"/>
    <property type="match status" value="1"/>
</dbReference>
<evidence type="ECO:0000256" key="6">
    <source>
        <dbReference type="ARBA" id="ARBA00022989"/>
    </source>
</evidence>
<accession>A0A939BZK9</accession>
<dbReference type="EMBL" id="JAERWL010000005">
    <property type="protein sequence ID" value="MBM9475828.1"/>
    <property type="molecule type" value="Genomic_DNA"/>
</dbReference>
<protein>
    <submittedName>
        <fullName evidence="10">EamA family transporter RarD</fullName>
    </submittedName>
</protein>
<proteinExistence type="inferred from homology"/>
<evidence type="ECO:0000313" key="11">
    <source>
        <dbReference type="Proteomes" id="UP000663801"/>
    </source>
</evidence>
<dbReference type="RefSeq" id="WP_205255910.1">
    <property type="nucleotide sequence ID" value="NZ_BAAAPV010000002.1"/>
</dbReference>
<comment type="subcellular location">
    <subcellularLocation>
        <location evidence="1">Cell membrane</location>
        <topology evidence="1">Multi-pass membrane protein</topology>
    </subcellularLocation>
</comment>
<keyword evidence="4" id="KW-1003">Cell membrane</keyword>
<feature type="transmembrane region" description="Helical" evidence="8">
    <location>
        <begin position="232"/>
        <end position="250"/>
    </location>
</feature>
<feature type="transmembrane region" description="Helical" evidence="8">
    <location>
        <begin position="60"/>
        <end position="81"/>
    </location>
</feature>
<keyword evidence="3" id="KW-0813">Transport</keyword>
<dbReference type="SUPFAM" id="SSF103481">
    <property type="entry name" value="Multidrug resistance efflux transporter EmrE"/>
    <property type="match status" value="2"/>
</dbReference>
<evidence type="ECO:0000256" key="7">
    <source>
        <dbReference type="ARBA" id="ARBA00023136"/>
    </source>
</evidence>
<evidence type="ECO:0000256" key="8">
    <source>
        <dbReference type="SAM" id="Phobius"/>
    </source>
</evidence>
<feature type="transmembrane region" description="Helical" evidence="8">
    <location>
        <begin position="171"/>
        <end position="189"/>
    </location>
</feature>
<dbReference type="InterPro" id="IPR004626">
    <property type="entry name" value="RarD"/>
</dbReference>
<organism evidence="10 11">
    <name type="scientific">Nakamurella flavida</name>
    <dbReference type="NCBI Taxonomy" id="363630"/>
    <lineage>
        <taxon>Bacteria</taxon>
        <taxon>Bacillati</taxon>
        <taxon>Actinomycetota</taxon>
        <taxon>Actinomycetes</taxon>
        <taxon>Nakamurellales</taxon>
        <taxon>Nakamurellaceae</taxon>
        <taxon>Nakamurella</taxon>
    </lineage>
</organism>
<dbReference type="Proteomes" id="UP000663801">
    <property type="component" value="Unassembled WGS sequence"/>
</dbReference>
<evidence type="ECO:0000259" key="9">
    <source>
        <dbReference type="Pfam" id="PF00892"/>
    </source>
</evidence>
<comment type="caution">
    <text evidence="10">The sequence shown here is derived from an EMBL/GenBank/DDBJ whole genome shotgun (WGS) entry which is preliminary data.</text>
</comment>
<keyword evidence="6 8" id="KW-1133">Transmembrane helix</keyword>
<dbReference type="GO" id="GO:0005886">
    <property type="term" value="C:plasma membrane"/>
    <property type="evidence" value="ECO:0007669"/>
    <property type="project" value="UniProtKB-SubCell"/>
</dbReference>
<name>A0A939BZK9_9ACTN</name>
<feature type="domain" description="EamA" evidence="9">
    <location>
        <begin position="3"/>
        <end position="131"/>
    </location>
</feature>
<evidence type="ECO:0000256" key="4">
    <source>
        <dbReference type="ARBA" id="ARBA00022475"/>
    </source>
</evidence>
<evidence type="ECO:0000256" key="5">
    <source>
        <dbReference type="ARBA" id="ARBA00022692"/>
    </source>
</evidence>
<evidence type="ECO:0000313" key="10">
    <source>
        <dbReference type="EMBL" id="MBM9475828.1"/>
    </source>
</evidence>
<feature type="transmembrane region" description="Helical" evidence="8">
    <location>
        <begin position="201"/>
        <end position="220"/>
    </location>
</feature>
<dbReference type="InterPro" id="IPR000620">
    <property type="entry name" value="EamA_dom"/>
</dbReference>
<feature type="transmembrane region" description="Helical" evidence="8">
    <location>
        <begin position="256"/>
        <end position="273"/>
    </location>
</feature>
<keyword evidence="11" id="KW-1185">Reference proteome</keyword>
<feature type="transmembrane region" description="Helical" evidence="8">
    <location>
        <begin position="29"/>
        <end position="48"/>
    </location>
</feature>
<sequence>MAFGVAAYLIWGLFPLYWPLLHPAGALEILAHRMIWSLAVMAVVMTVTRGWPALRVPARVWVLVAAAAVLIAVNWGVYIWAVNNGRVVDAALGYFVNPLVSVLLGVAVFRERLRPAQWVAVGLGAAAVLVIGVAGGSVPWVALVLAASFGLYGLVKKVVPLPPAASLTAEGLVLLVPALGFLVVLQVTGASTLTGNGTGHVVLLAGAGLLTCVPLLAFATAARALPLSTLGLLQYLTPVAQFLLGVFWAHEAMSPSRWVGFGMIWLALTVLSVDGLRRIRRQAAAPTPAPTS</sequence>
<dbReference type="PANTHER" id="PTHR22911:SF137">
    <property type="entry name" value="SOLUTE CARRIER FAMILY 35 MEMBER G2-RELATED"/>
    <property type="match status" value="1"/>
</dbReference>
<keyword evidence="5 8" id="KW-0812">Transmembrane</keyword>
<feature type="transmembrane region" description="Helical" evidence="8">
    <location>
        <begin position="116"/>
        <end position="134"/>
    </location>
</feature>
<dbReference type="PANTHER" id="PTHR22911">
    <property type="entry name" value="ACYL-MALONYL CONDENSING ENZYME-RELATED"/>
    <property type="match status" value="1"/>
</dbReference>
<keyword evidence="7 8" id="KW-0472">Membrane</keyword>
<gene>
    <name evidence="10" type="primary">rarD</name>
    <name evidence="10" type="ORF">JL107_05160</name>
</gene>
<comment type="similarity">
    <text evidence="2">Belongs to the EamA transporter family.</text>
</comment>
<dbReference type="NCBIfam" id="TIGR00688">
    <property type="entry name" value="rarD"/>
    <property type="match status" value="1"/>
</dbReference>
<dbReference type="AlphaFoldDB" id="A0A939BZK9"/>
<evidence type="ECO:0000256" key="1">
    <source>
        <dbReference type="ARBA" id="ARBA00004651"/>
    </source>
</evidence>
<reference evidence="10" key="1">
    <citation type="submission" date="2021-01" db="EMBL/GenBank/DDBJ databases">
        <title>KCTC 19127 draft genome.</title>
        <authorList>
            <person name="An D."/>
        </authorList>
    </citation>
    <scope>NUCLEOTIDE SEQUENCE</scope>
    <source>
        <strain evidence="10">KCTC 19127</strain>
    </source>
</reference>
<evidence type="ECO:0000256" key="2">
    <source>
        <dbReference type="ARBA" id="ARBA00007362"/>
    </source>
</evidence>
<feature type="transmembrane region" description="Helical" evidence="8">
    <location>
        <begin position="87"/>
        <end position="109"/>
    </location>
</feature>
<evidence type="ECO:0000256" key="3">
    <source>
        <dbReference type="ARBA" id="ARBA00022448"/>
    </source>
</evidence>
<dbReference type="InterPro" id="IPR037185">
    <property type="entry name" value="EmrE-like"/>
</dbReference>